<evidence type="ECO:0000313" key="1">
    <source>
        <dbReference type="EMBL" id="RVW62503.1"/>
    </source>
</evidence>
<dbReference type="Proteomes" id="UP000288805">
    <property type="component" value="Unassembled WGS sequence"/>
</dbReference>
<dbReference type="PANTHER" id="PTHR47451">
    <property type="entry name" value="ARM REPEAT SUPERFAMILY PROTEIN"/>
    <property type="match status" value="1"/>
</dbReference>
<comment type="caution">
    <text evidence="1">The sequence shown here is derived from an EMBL/GenBank/DDBJ whole genome shotgun (WGS) entry which is preliminary data.</text>
</comment>
<proteinExistence type="predicted"/>
<dbReference type="PANTHER" id="PTHR47451:SF1">
    <property type="entry name" value="ARM REPEAT SUPERFAMILY PROTEIN"/>
    <property type="match status" value="1"/>
</dbReference>
<dbReference type="AlphaFoldDB" id="A0A438FRD0"/>
<organism evidence="1 2">
    <name type="scientific">Vitis vinifera</name>
    <name type="common">Grape</name>
    <dbReference type="NCBI Taxonomy" id="29760"/>
    <lineage>
        <taxon>Eukaryota</taxon>
        <taxon>Viridiplantae</taxon>
        <taxon>Streptophyta</taxon>
        <taxon>Embryophyta</taxon>
        <taxon>Tracheophyta</taxon>
        <taxon>Spermatophyta</taxon>
        <taxon>Magnoliopsida</taxon>
        <taxon>eudicotyledons</taxon>
        <taxon>Gunneridae</taxon>
        <taxon>Pentapetalae</taxon>
        <taxon>rosids</taxon>
        <taxon>Vitales</taxon>
        <taxon>Vitaceae</taxon>
        <taxon>Viteae</taxon>
        <taxon>Vitis</taxon>
    </lineage>
</organism>
<gene>
    <name evidence="1" type="ORF">CK203_064033</name>
</gene>
<protein>
    <submittedName>
        <fullName evidence="1">Uncharacterized protein</fullName>
    </submittedName>
</protein>
<reference evidence="1 2" key="1">
    <citation type="journal article" date="2018" name="PLoS Genet.">
        <title>Population sequencing reveals clonal diversity and ancestral inbreeding in the grapevine cultivar Chardonnay.</title>
        <authorList>
            <person name="Roach M.J."/>
            <person name="Johnson D.L."/>
            <person name="Bohlmann J."/>
            <person name="van Vuuren H.J."/>
            <person name="Jones S.J."/>
            <person name="Pretorius I.S."/>
            <person name="Schmidt S.A."/>
            <person name="Borneman A.R."/>
        </authorList>
    </citation>
    <scope>NUCLEOTIDE SEQUENCE [LARGE SCALE GENOMIC DNA]</scope>
    <source>
        <strain evidence="2">cv. Chardonnay</strain>
        <tissue evidence="1">Leaf</tissue>
    </source>
</reference>
<dbReference type="EMBL" id="QGNW01000770">
    <property type="protein sequence ID" value="RVW62503.1"/>
    <property type="molecule type" value="Genomic_DNA"/>
</dbReference>
<sequence length="95" mass="10548">MDETAVSESTTGKDVMDSAVITRLIEILKTPSPNLQRKAPSILEFLTIIEQHLDTILSVDIESGLEAVFQQKILDYTESDMDDLELTFRSGKTCG</sequence>
<accession>A0A438FRD0</accession>
<name>A0A438FRD0_VITVI</name>
<evidence type="ECO:0000313" key="2">
    <source>
        <dbReference type="Proteomes" id="UP000288805"/>
    </source>
</evidence>